<dbReference type="PANTHER" id="PTHR46169">
    <property type="entry name" value="DNA REPLICATION-RELATED ELEMENT FACTOR, ISOFORM A"/>
    <property type="match status" value="1"/>
</dbReference>
<gene>
    <name evidence="1" type="ORF">F7725_028363</name>
</gene>
<dbReference type="Proteomes" id="UP000518266">
    <property type="component" value="Unassembled WGS sequence"/>
</dbReference>
<dbReference type="InterPro" id="IPR052717">
    <property type="entry name" value="Vacuolar_transposase_reg"/>
</dbReference>
<dbReference type="InterPro" id="IPR012337">
    <property type="entry name" value="RNaseH-like_sf"/>
</dbReference>
<accession>A0A7J5XFG4</accession>
<reference evidence="1 2" key="1">
    <citation type="submission" date="2020-03" db="EMBL/GenBank/DDBJ databases">
        <title>Dissostichus mawsoni Genome sequencing and assembly.</title>
        <authorList>
            <person name="Park H."/>
        </authorList>
    </citation>
    <scope>NUCLEOTIDE SEQUENCE [LARGE SCALE GENOMIC DNA]</scope>
    <source>
        <strain evidence="1">DM0001</strain>
        <tissue evidence="1">Muscle</tissue>
    </source>
</reference>
<dbReference type="AlphaFoldDB" id="A0A7J5XFG4"/>
<dbReference type="PANTHER" id="PTHR46169:SF29">
    <property type="entry name" value="DNA REPLICATION-RELATED ELEMENT FACTOR, ISOFORM A"/>
    <property type="match status" value="1"/>
</dbReference>
<sequence>MNLAMELCEQFPHHLGCAGHTIQLAIKAGLHLPEIAKTTDAARRVAVLADETVTKVGIRRSLAMRECQWELVAQLIPVLRPLAKATTIMCGENHVGLSFIYPVLLNMANNTLSANESDLAAIRSFKNTVRKELITRFKLLSRLLAESIPITACMLDPRFKHLKFLPDDVREEAQARLTQLVREDGEVEQPGATGEEEMQTTMYRYVAYRQLFLRREVKCVPLPLAQIPEPAVRLPHRTHSGVIVHRPGEDGADCHIERLCMAVLDSVDEALHLSHDGCWGQSGGHIICADVHDHQSLPGHPVEPPGVLLQAPPEESAGVDVSRRQVSNVLLNTPAHGGCEQYSILDGAFTRQALYA</sequence>
<proteinExistence type="predicted"/>
<dbReference type="SUPFAM" id="SSF53098">
    <property type="entry name" value="Ribonuclease H-like"/>
    <property type="match status" value="1"/>
</dbReference>
<evidence type="ECO:0000313" key="2">
    <source>
        <dbReference type="Proteomes" id="UP000518266"/>
    </source>
</evidence>
<keyword evidence="2" id="KW-1185">Reference proteome</keyword>
<dbReference type="GO" id="GO:0006357">
    <property type="term" value="P:regulation of transcription by RNA polymerase II"/>
    <property type="evidence" value="ECO:0007669"/>
    <property type="project" value="TreeGrafter"/>
</dbReference>
<comment type="caution">
    <text evidence="1">The sequence shown here is derived from an EMBL/GenBank/DDBJ whole genome shotgun (WGS) entry which is preliminary data.</text>
</comment>
<dbReference type="OrthoDB" id="1869581at2759"/>
<protein>
    <submittedName>
        <fullName evidence="1">Uncharacterized protein</fullName>
    </submittedName>
</protein>
<evidence type="ECO:0000313" key="1">
    <source>
        <dbReference type="EMBL" id="KAF3835805.1"/>
    </source>
</evidence>
<dbReference type="GO" id="GO:0005634">
    <property type="term" value="C:nucleus"/>
    <property type="evidence" value="ECO:0007669"/>
    <property type="project" value="TreeGrafter"/>
</dbReference>
<organism evidence="1 2">
    <name type="scientific">Dissostichus mawsoni</name>
    <name type="common">Antarctic cod</name>
    <dbReference type="NCBI Taxonomy" id="36200"/>
    <lineage>
        <taxon>Eukaryota</taxon>
        <taxon>Metazoa</taxon>
        <taxon>Chordata</taxon>
        <taxon>Craniata</taxon>
        <taxon>Vertebrata</taxon>
        <taxon>Euteleostomi</taxon>
        <taxon>Actinopterygii</taxon>
        <taxon>Neopterygii</taxon>
        <taxon>Teleostei</taxon>
        <taxon>Neoteleostei</taxon>
        <taxon>Acanthomorphata</taxon>
        <taxon>Eupercaria</taxon>
        <taxon>Perciformes</taxon>
        <taxon>Notothenioidei</taxon>
        <taxon>Nototheniidae</taxon>
        <taxon>Dissostichus</taxon>
    </lineage>
</organism>
<dbReference type="EMBL" id="JAAKFY010000025">
    <property type="protein sequence ID" value="KAF3835805.1"/>
    <property type="molecule type" value="Genomic_DNA"/>
</dbReference>
<name>A0A7J5XFG4_DISMA</name>